<gene>
    <name evidence="2" type="ORF">COV05_03315</name>
</gene>
<organism evidence="2 3">
    <name type="scientific">Candidatus Uhrbacteria bacterium CG10_big_fil_rev_8_21_14_0_10_48_16</name>
    <dbReference type="NCBI Taxonomy" id="1975038"/>
    <lineage>
        <taxon>Bacteria</taxon>
        <taxon>Candidatus Uhriibacteriota</taxon>
    </lineage>
</organism>
<dbReference type="EMBL" id="PFEU01000016">
    <property type="protein sequence ID" value="PJE76682.1"/>
    <property type="molecule type" value="Genomic_DNA"/>
</dbReference>
<protein>
    <recommendedName>
        <fullName evidence="4">DUF5667 domain-containing protein</fullName>
    </recommendedName>
</protein>
<name>A0A2M8LGX1_9BACT</name>
<dbReference type="Proteomes" id="UP000231436">
    <property type="component" value="Unassembled WGS sequence"/>
</dbReference>
<evidence type="ECO:0000256" key="1">
    <source>
        <dbReference type="SAM" id="Phobius"/>
    </source>
</evidence>
<keyword evidence="1" id="KW-0812">Transmembrane</keyword>
<reference evidence="3" key="1">
    <citation type="submission" date="2017-09" db="EMBL/GenBank/DDBJ databases">
        <title>Depth-based differentiation of microbial function through sediment-hosted aquifers and enrichment of novel symbionts in the deep terrestrial subsurface.</title>
        <authorList>
            <person name="Probst A.J."/>
            <person name="Ladd B."/>
            <person name="Jarett J.K."/>
            <person name="Geller-Mcgrath D.E."/>
            <person name="Sieber C.M.K."/>
            <person name="Emerson J.B."/>
            <person name="Anantharaman K."/>
            <person name="Thomas B.C."/>
            <person name="Malmstrom R."/>
            <person name="Stieglmeier M."/>
            <person name="Klingl A."/>
            <person name="Woyke T."/>
            <person name="Ryan C.M."/>
            <person name="Banfield J.F."/>
        </authorList>
    </citation>
    <scope>NUCLEOTIDE SEQUENCE [LARGE SCALE GENOMIC DNA]</scope>
</reference>
<keyword evidence="1" id="KW-0472">Membrane</keyword>
<proteinExistence type="predicted"/>
<comment type="caution">
    <text evidence="2">The sequence shown here is derived from an EMBL/GenBank/DDBJ whole genome shotgun (WGS) entry which is preliminary data.</text>
</comment>
<dbReference type="AlphaFoldDB" id="A0A2M8LGX1"/>
<accession>A0A2M8LGX1</accession>
<keyword evidence="1" id="KW-1133">Transmembrane helix</keyword>
<evidence type="ECO:0000313" key="2">
    <source>
        <dbReference type="EMBL" id="PJE76682.1"/>
    </source>
</evidence>
<evidence type="ECO:0008006" key="4">
    <source>
        <dbReference type="Google" id="ProtNLM"/>
    </source>
</evidence>
<evidence type="ECO:0000313" key="3">
    <source>
        <dbReference type="Proteomes" id="UP000231436"/>
    </source>
</evidence>
<feature type="transmembrane region" description="Helical" evidence="1">
    <location>
        <begin position="45"/>
        <end position="70"/>
    </location>
</feature>
<sequence length="221" mass="25371">MFPLKRQLKKTRKAIVPSAVFRAQLLSELSLAYDQEHGCPRPRSFLFRFATVGLTSLVLIFTMGAGVYAYESPEVTEGHPLHFMKSGVERIQEGVSRSPEARTRFHARMMERRLEEGEYLLSHRPQDVPPSLDAAADQFEHSIQALEDGVEDAEMRNAFIEVLSVRRARYVELSSRVSTTEEESGKFDRLRMRIEGHELSEEEFIHLFEMGRRANDSLNGR</sequence>